<evidence type="ECO:0000313" key="1">
    <source>
        <dbReference type="EMBL" id="ALG74765.1"/>
    </source>
</evidence>
<dbReference type="KEGG" id="ati:AL072_27890"/>
<dbReference type="Proteomes" id="UP000069935">
    <property type="component" value="Chromosome 5"/>
</dbReference>
<organism evidence="1 2">
    <name type="scientific">Azospirillum thiophilum</name>
    <dbReference type="NCBI Taxonomy" id="528244"/>
    <lineage>
        <taxon>Bacteria</taxon>
        <taxon>Pseudomonadati</taxon>
        <taxon>Pseudomonadota</taxon>
        <taxon>Alphaproteobacteria</taxon>
        <taxon>Rhodospirillales</taxon>
        <taxon>Azospirillaceae</taxon>
        <taxon>Azospirillum</taxon>
    </lineage>
</organism>
<proteinExistence type="predicted"/>
<dbReference type="AlphaFoldDB" id="A0AAC8W4F1"/>
<name>A0AAC8W4F1_9PROT</name>
<reference evidence="2" key="1">
    <citation type="submission" date="2015-08" db="EMBL/GenBank/DDBJ databases">
        <title>Complete Genome Sequence of Azospirillum thiophilum BV-S.</title>
        <authorList>
            <person name="Fomenkov A."/>
            <person name="Vincze T."/>
            <person name="Grabovich M."/>
            <person name="Dubinina G."/>
            <person name="Orlova M."/>
            <person name="Belousova E."/>
            <person name="Roberts R.J."/>
        </authorList>
    </citation>
    <scope>NUCLEOTIDE SEQUENCE [LARGE SCALE GENOMIC DNA]</scope>
    <source>
        <strain evidence="2">BV-S</strain>
    </source>
</reference>
<gene>
    <name evidence="1" type="ORF">AL072_27890</name>
</gene>
<evidence type="ECO:0000313" key="2">
    <source>
        <dbReference type="Proteomes" id="UP000069935"/>
    </source>
</evidence>
<reference evidence="1 2" key="2">
    <citation type="journal article" date="2016" name="Genome Announc.">
        <title>Complete Genome Sequence of a Strain of Azospirillum thiophilum Isolated from a Sulfide Spring.</title>
        <authorList>
            <person name="Fomenkov A."/>
            <person name="Vincze T."/>
            <person name="Grabovich M."/>
            <person name="Anton B.P."/>
            <person name="Dubinina G."/>
            <person name="Orlova M."/>
            <person name="Belousova E."/>
            <person name="Roberts R.J."/>
        </authorList>
    </citation>
    <scope>NUCLEOTIDE SEQUENCE [LARGE SCALE GENOMIC DNA]</scope>
    <source>
        <strain evidence="1 2">BV-S</strain>
    </source>
</reference>
<dbReference type="EMBL" id="CP012405">
    <property type="protein sequence ID" value="ALG74765.1"/>
    <property type="molecule type" value="Genomic_DNA"/>
</dbReference>
<protein>
    <submittedName>
        <fullName evidence="1">Uncharacterized protein</fullName>
    </submittedName>
</protein>
<sequence>MDPRQRVFEMAKPPFSRTARRIRKSPTACGTRMPDAMVCASSQRGACSSPCSQARTIDAQPAACTATMHVRLEPMKPMASSSAKAFHMPIRPVPPPVG</sequence>
<keyword evidence="2" id="KW-1185">Reference proteome</keyword>
<accession>A0AAC8W4F1</accession>